<dbReference type="EMBL" id="AOSG01000026">
    <property type="protein sequence ID" value="EOR71829.1"/>
    <property type="molecule type" value="Genomic_DNA"/>
</dbReference>
<keyword evidence="2" id="KW-0472">Membrane</keyword>
<gene>
    <name evidence="4" type="ORF">TM51_05912</name>
</gene>
<dbReference type="Proteomes" id="UP000014184">
    <property type="component" value="Unassembled WGS sequence"/>
</dbReference>
<protein>
    <recommendedName>
        <fullName evidence="3">DUF58 domain-containing protein</fullName>
    </recommendedName>
</protein>
<comment type="caution">
    <text evidence="4">The sequence shown here is derived from an EMBL/GenBank/DDBJ whole genome shotgun (WGS) entry which is preliminary data.</text>
</comment>
<dbReference type="RefSeq" id="WP_016188485.1">
    <property type="nucleotide sequence ID" value="NZ_AOSG01000026.1"/>
</dbReference>
<evidence type="ECO:0000313" key="4">
    <source>
        <dbReference type="EMBL" id="EOR71829.1"/>
    </source>
</evidence>
<dbReference type="PANTHER" id="PTHR34351">
    <property type="entry name" value="SLR1927 PROTEIN-RELATED"/>
    <property type="match status" value="1"/>
</dbReference>
<feature type="region of interest" description="Disordered" evidence="1">
    <location>
        <begin position="180"/>
        <end position="211"/>
    </location>
</feature>
<reference evidence="4 5" key="1">
    <citation type="journal article" date="2013" name="Genome Announc.">
        <title>Draft Genome Sequence of the Lignocellulose Decomposer Thermobifida fusca Strain TM51.</title>
        <authorList>
            <person name="Toth A."/>
            <person name="Barna T."/>
            <person name="Nagy I."/>
            <person name="Horvath B."/>
            <person name="Nagy I."/>
            <person name="Tancsics A."/>
            <person name="Kriszt B."/>
            <person name="Baka E."/>
            <person name="Fekete C."/>
            <person name="Kukolya J."/>
        </authorList>
    </citation>
    <scope>NUCLEOTIDE SEQUENCE [LARGE SCALE GENOMIC DNA]</scope>
    <source>
        <strain evidence="4 5">TM51</strain>
    </source>
</reference>
<dbReference type="Pfam" id="PF01882">
    <property type="entry name" value="DUF58"/>
    <property type="match status" value="1"/>
</dbReference>
<feature type="transmembrane region" description="Helical" evidence="2">
    <location>
        <begin position="12"/>
        <end position="29"/>
    </location>
</feature>
<name>A0A9P2TAU8_THEFU</name>
<feature type="transmembrane region" description="Helical" evidence="2">
    <location>
        <begin position="36"/>
        <end position="55"/>
    </location>
</feature>
<keyword evidence="2" id="KW-0812">Transmembrane</keyword>
<evidence type="ECO:0000256" key="1">
    <source>
        <dbReference type="SAM" id="MobiDB-lite"/>
    </source>
</evidence>
<evidence type="ECO:0000259" key="3">
    <source>
        <dbReference type="Pfam" id="PF01882"/>
    </source>
</evidence>
<sequence length="406" mass="43292">MDVLRALTPRGWTLVAVGAAVGVGALLLAERDLLRVAVLVVSLPLVSLVLLAVSAPRRVTHTRTLSAARLPVGTECQATVTLSYSDNRWPLPAGPVLVEDRLPPALGASPRFTLGLLRPGEQRTLSYLLAAQVRGRHSIGPLVVGVTDPLGCARLTRTLDPQTPLLVFPRTVDLPAVPLPGTALVDGQRPRPVPTGPEAGTMPRPYRPGDDVRRVHWRSTARRGHLMVRGEEQPYRDRSTLLVDLRAATHTVLPAASSLEETVALAASIAVHLVDRGHQLRLLGVAAAAASPAHRDAVLDLFALAQPVPEPSLLAEITRLSRSPAEGRGVLVAVVGALTSDEVAALAACAADRTRPRIAVLAPQAAWTDQERDRAAGRLADAGWRVLCPHRLDDLPDLWRSSGEAR</sequence>
<organism evidence="4 5">
    <name type="scientific">Thermobifida fusca TM51</name>
    <dbReference type="NCBI Taxonomy" id="1169414"/>
    <lineage>
        <taxon>Bacteria</taxon>
        <taxon>Bacillati</taxon>
        <taxon>Actinomycetota</taxon>
        <taxon>Actinomycetes</taxon>
        <taxon>Streptosporangiales</taxon>
        <taxon>Nocardiopsidaceae</taxon>
        <taxon>Thermobifida</taxon>
    </lineage>
</organism>
<proteinExistence type="predicted"/>
<accession>A0A9P2TAU8</accession>
<evidence type="ECO:0000313" key="5">
    <source>
        <dbReference type="Proteomes" id="UP000014184"/>
    </source>
</evidence>
<feature type="domain" description="DUF58" evidence="3">
    <location>
        <begin position="204"/>
        <end position="351"/>
    </location>
</feature>
<evidence type="ECO:0000256" key="2">
    <source>
        <dbReference type="SAM" id="Phobius"/>
    </source>
</evidence>
<dbReference type="AlphaFoldDB" id="A0A9P2TAU8"/>
<keyword evidence="5" id="KW-1185">Reference proteome</keyword>
<dbReference type="PANTHER" id="PTHR34351:SF1">
    <property type="entry name" value="SLR1927 PROTEIN"/>
    <property type="match status" value="1"/>
</dbReference>
<keyword evidence="2" id="KW-1133">Transmembrane helix</keyword>
<dbReference type="InterPro" id="IPR002881">
    <property type="entry name" value="DUF58"/>
</dbReference>